<evidence type="ECO:0000313" key="1">
    <source>
        <dbReference type="EMBL" id="EET45769.1"/>
    </source>
</evidence>
<dbReference type="Proteomes" id="UP000005365">
    <property type="component" value="Unassembled WGS sequence"/>
</dbReference>
<keyword evidence="2" id="KW-1185">Reference proteome</keyword>
<organism evidence="1 2">
    <name type="scientific">Neisseria sicca ATCC 29256</name>
    <dbReference type="NCBI Taxonomy" id="547045"/>
    <lineage>
        <taxon>Bacteria</taxon>
        <taxon>Pseudomonadati</taxon>
        <taxon>Pseudomonadota</taxon>
        <taxon>Betaproteobacteria</taxon>
        <taxon>Neisseriales</taxon>
        <taxon>Neisseriaceae</taxon>
        <taxon>Neisseria</taxon>
    </lineage>
</organism>
<gene>
    <name evidence="1" type="ORF">NEISICOT_00478</name>
</gene>
<dbReference type="AlphaFoldDB" id="C6M1U1"/>
<accession>C6M1U1</accession>
<comment type="caution">
    <text evidence="1">The sequence shown here is derived from an EMBL/GenBank/DDBJ whole genome shotgun (WGS) entry which is preliminary data.</text>
</comment>
<dbReference type="eggNOG" id="ENOG50344TF">
    <property type="taxonomic scope" value="Bacteria"/>
</dbReference>
<reference evidence="1" key="1">
    <citation type="submission" date="2009-07" db="EMBL/GenBank/DDBJ databases">
        <authorList>
            <person name="Weinstock G."/>
            <person name="Sodergren E."/>
            <person name="Clifton S."/>
            <person name="Fulton L."/>
            <person name="Fulton B."/>
            <person name="Courtney L."/>
            <person name="Fronick C."/>
            <person name="Harrison M."/>
            <person name="Strong C."/>
            <person name="Farmer C."/>
            <person name="Delahaunty K."/>
            <person name="Markovic C."/>
            <person name="Hall O."/>
            <person name="Minx P."/>
            <person name="Tomlinson C."/>
            <person name="Mitreva M."/>
            <person name="Nelson J."/>
            <person name="Hou S."/>
            <person name="Wollam A."/>
            <person name="Pepin K.H."/>
            <person name="Johnson M."/>
            <person name="Bhonagiri V."/>
            <person name="Nash W.E."/>
            <person name="Warren W."/>
            <person name="Chinwalla A."/>
            <person name="Mardis E.R."/>
            <person name="Wilson R.K."/>
        </authorList>
    </citation>
    <scope>NUCLEOTIDE SEQUENCE [LARGE SCALE GENOMIC DNA]</scope>
    <source>
        <strain evidence="1">ATCC 29256</strain>
    </source>
</reference>
<dbReference type="EMBL" id="ACKO02000002">
    <property type="protein sequence ID" value="EET45769.1"/>
    <property type="molecule type" value="Genomic_DNA"/>
</dbReference>
<dbReference type="RefSeq" id="WP_003755944.1">
    <property type="nucleotide sequence ID" value="NZ_ACKO02000002.1"/>
</dbReference>
<protein>
    <submittedName>
        <fullName evidence="1">Uncharacterized protein</fullName>
    </submittedName>
</protein>
<proteinExistence type="predicted"/>
<sequence>MKKIKILLTFFVATLLILGILSQLSVWYDNRTAEPAKRLLQSEVPRGDSEGADAMWLMTYDIPDAAERRQIMAKLDNKVPEDDKLPESLRHRKLISDDAAEGQRLDCISRNNDGAIIADCLQNVRAHADAYRAVVAQYAKLFDNADRLSQYSNLDVRILNILDILPKYQYLVYQTTPAAVDWLDGKPEAAFARICRNIRTGKTLQQSRGGLIPAMIGVTMIQNNTRLAAAMLAEQPQWAGKLPENCAAAFEPTADNAENYCHIMQFEYHYMDALIANLPTQLSQEMPSWLVPVLFSPEHSRTLASKQFAFGCEPPAKQAFAQDLPVWAPQDAQMPQTFWQQYGSLACLRNALGCRFINGDYGGDVDPYARRLQDTQIQQRAFQAALALYRLPENQRTTELPNVLARYGSPSRELHYDPEAKAIVFTPYQHHVRFILNVPLALPQGQQNEMTNKLPKSHQ</sequence>
<name>C6M1U1_NEISI</name>
<evidence type="ECO:0000313" key="2">
    <source>
        <dbReference type="Proteomes" id="UP000005365"/>
    </source>
</evidence>